<dbReference type="InterPro" id="IPR014710">
    <property type="entry name" value="RmlC-like_jellyroll"/>
</dbReference>
<protein>
    <recommendedName>
        <fullName evidence="2">mannose-1-phosphate guanylyltransferase</fullName>
        <ecNumber evidence="2">2.7.7.13</ecNumber>
    </recommendedName>
</protein>
<keyword evidence="13" id="KW-1185">Reference proteome</keyword>
<dbReference type="Pfam" id="PF01050">
    <property type="entry name" value="MannoseP_isomer"/>
    <property type="match status" value="1"/>
</dbReference>
<evidence type="ECO:0000259" key="11">
    <source>
        <dbReference type="Pfam" id="PF22640"/>
    </source>
</evidence>
<gene>
    <name evidence="12" type="ORF">G3A50_19505</name>
</gene>
<keyword evidence="6" id="KW-0342">GTP-binding</keyword>
<comment type="catalytic activity">
    <reaction evidence="7">
        <text>alpha-D-mannose 1-phosphate + GTP + H(+) = GDP-alpha-D-mannose + diphosphate</text>
        <dbReference type="Rhea" id="RHEA:15229"/>
        <dbReference type="ChEBI" id="CHEBI:15378"/>
        <dbReference type="ChEBI" id="CHEBI:33019"/>
        <dbReference type="ChEBI" id="CHEBI:37565"/>
        <dbReference type="ChEBI" id="CHEBI:57527"/>
        <dbReference type="ChEBI" id="CHEBI:58409"/>
        <dbReference type="EC" id="2.7.7.13"/>
    </reaction>
</comment>
<organism evidence="12 13">
    <name type="scientific">Ancylobacter pratisalsi</name>
    <dbReference type="NCBI Taxonomy" id="1745854"/>
    <lineage>
        <taxon>Bacteria</taxon>
        <taxon>Pseudomonadati</taxon>
        <taxon>Pseudomonadota</taxon>
        <taxon>Alphaproteobacteria</taxon>
        <taxon>Hyphomicrobiales</taxon>
        <taxon>Xanthobacteraceae</taxon>
        <taxon>Ancylobacter</taxon>
    </lineage>
</organism>
<dbReference type="NCBIfam" id="TIGR01479">
    <property type="entry name" value="GMP_PMI"/>
    <property type="match status" value="1"/>
</dbReference>
<feature type="domain" description="MannoseP isomerase/GMP-like beta-helix" evidence="11">
    <location>
        <begin position="300"/>
        <end position="351"/>
    </location>
</feature>
<evidence type="ECO:0000313" key="13">
    <source>
        <dbReference type="Proteomes" id="UP000464751"/>
    </source>
</evidence>
<dbReference type="AlphaFoldDB" id="A0A6P1YQB0"/>
<evidence type="ECO:0000256" key="3">
    <source>
        <dbReference type="ARBA" id="ARBA00022679"/>
    </source>
</evidence>
<proteinExistence type="inferred from homology"/>
<dbReference type="KEGG" id="apra:G3A50_19505"/>
<dbReference type="Proteomes" id="UP000464751">
    <property type="component" value="Chromosome"/>
</dbReference>
<evidence type="ECO:0000256" key="4">
    <source>
        <dbReference type="ARBA" id="ARBA00022695"/>
    </source>
</evidence>
<dbReference type="GO" id="GO:0000271">
    <property type="term" value="P:polysaccharide biosynthetic process"/>
    <property type="evidence" value="ECO:0007669"/>
    <property type="project" value="InterPro"/>
</dbReference>
<keyword evidence="12" id="KW-0413">Isomerase</keyword>
<dbReference type="InterPro" id="IPR005835">
    <property type="entry name" value="NTP_transferase_dom"/>
</dbReference>
<dbReference type="CDD" id="cd02509">
    <property type="entry name" value="GDP-M1P_Guanylyltransferase"/>
    <property type="match status" value="1"/>
</dbReference>
<dbReference type="FunFam" id="3.90.550.10:FF:000046">
    <property type="entry name" value="Mannose-1-phosphate guanylyltransferase (GDP)"/>
    <property type="match status" value="1"/>
</dbReference>
<evidence type="ECO:0000259" key="10">
    <source>
        <dbReference type="Pfam" id="PF01050"/>
    </source>
</evidence>
<dbReference type="SUPFAM" id="SSF53448">
    <property type="entry name" value="Nucleotide-diphospho-sugar transferases"/>
    <property type="match status" value="1"/>
</dbReference>
<evidence type="ECO:0000256" key="7">
    <source>
        <dbReference type="ARBA" id="ARBA00047343"/>
    </source>
</evidence>
<dbReference type="InterPro" id="IPR011051">
    <property type="entry name" value="RmlC_Cupin_sf"/>
</dbReference>
<dbReference type="FunFam" id="2.60.120.10:FF:000032">
    <property type="entry name" value="Mannose-1-phosphate guanylyltransferase/mannose-6-phosphate isomerase"/>
    <property type="match status" value="1"/>
</dbReference>
<dbReference type="GO" id="GO:0009298">
    <property type="term" value="P:GDP-mannose biosynthetic process"/>
    <property type="evidence" value="ECO:0007669"/>
    <property type="project" value="TreeGrafter"/>
</dbReference>
<dbReference type="Pfam" id="PF00483">
    <property type="entry name" value="NTP_transferase"/>
    <property type="match status" value="1"/>
</dbReference>
<dbReference type="InterPro" id="IPR049577">
    <property type="entry name" value="GMPP_N"/>
</dbReference>
<evidence type="ECO:0000313" key="12">
    <source>
        <dbReference type="EMBL" id="QIB35647.1"/>
    </source>
</evidence>
<dbReference type="InterPro" id="IPR029044">
    <property type="entry name" value="Nucleotide-diphossugar_trans"/>
</dbReference>
<evidence type="ECO:0000256" key="8">
    <source>
        <dbReference type="RuleBase" id="RU004190"/>
    </source>
</evidence>
<evidence type="ECO:0000256" key="5">
    <source>
        <dbReference type="ARBA" id="ARBA00022741"/>
    </source>
</evidence>
<comment type="similarity">
    <text evidence="1 8">Belongs to the mannose-6-phosphate isomerase type 2 family.</text>
</comment>
<dbReference type="InterPro" id="IPR001538">
    <property type="entry name" value="Man6P_isomerase-2_C"/>
</dbReference>
<reference evidence="12 13" key="1">
    <citation type="submission" date="2020-02" db="EMBL/GenBank/DDBJ databases">
        <authorList>
            <person name="Li G."/>
        </authorList>
    </citation>
    <scope>NUCLEOTIDE SEQUENCE [LARGE SCALE GENOMIC DNA]</scope>
    <source>
        <strain evidence="12 13">DSM 102029</strain>
    </source>
</reference>
<dbReference type="InterPro" id="IPR006375">
    <property type="entry name" value="Man1P_GuaTrfase/Man6P_Isoase"/>
</dbReference>
<dbReference type="Gene3D" id="3.90.550.10">
    <property type="entry name" value="Spore Coat Polysaccharide Biosynthesis Protein SpsA, Chain A"/>
    <property type="match status" value="1"/>
</dbReference>
<evidence type="ECO:0000256" key="2">
    <source>
        <dbReference type="ARBA" id="ARBA00012387"/>
    </source>
</evidence>
<dbReference type="EMBL" id="CP048630">
    <property type="protein sequence ID" value="QIB35647.1"/>
    <property type="molecule type" value="Genomic_DNA"/>
</dbReference>
<feature type="domain" description="Nucleotidyl transferase" evidence="9">
    <location>
        <begin position="9"/>
        <end position="289"/>
    </location>
</feature>
<dbReference type="InterPro" id="IPR054566">
    <property type="entry name" value="ManC/GMP-like_b-helix"/>
</dbReference>
<dbReference type="PANTHER" id="PTHR46390">
    <property type="entry name" value="MANNOSE-1-PHOSPHATE GUANYLYLTRANSFERASE"/>
    <property type="match status" value="1"/>
</dbReference>
<dbReference type="EC" id="2.7.7.13" evidence="2"/>
<evidence type="ECO:0000256" key="1">
    <source>
        <dbReference type="ARBA" id="ARBA00006115"/>
    </source>
</evidence>
<dbReference type="GO" id="GO:0016853">
    <property type="term" value="F:isomerase activity"/>
    <property type="evidence" value="ECO:0007669"/>
    <property type="project" value="UniProtKB-KW"/>
</dbReference>
<keyword evidence="4 12" id="KW-0548">Nucleotidyltransferase</keyword>
<dbReference type="GO" id="GO:0005525">
    <property type="term" value="F:GTP binding"/>
    <property type="evidence" value="ECO:0007669"/>
    <property type="project" value="UniProtKB-KW"/>
</dbReference>
<sequence length="474" mass="51557">MLSPTPVVPVILAGGSGTRLWPVSRDSLPKQFQALIGDHTLYQDTLKRVSDRTLFAPPIVLTHEDFRFFARRQASEIGIDATVALEPVRRDSGPALLAAAMIAQRVAGESCLVLALAADHIVLDDQLFVDACRTAAIAASDGKIVTFGITPTEPSTAYGYIRPGKETGQPGSRVVDAFVEKPDKNTAAHYLTEGYLWNSGNFLFPAGLLIEEAERFEPEIVAAVRASVELAVEDLGFIRLDAKAFASSPAKSIDYAVMERTSRAAVVEGRFRWSDIGSWDALRDISEGDASGNVTFGPVTLLDSHNTFVHTDGPLVAAVGLDDVSVVATDDAVLVMPAHRSQDVKALVAKLKADGHNAASEHLRAHRPWGTYQTVCRGERFHVKKIVVEPGGRLSLQKHYHRAEHWIVVKGTAEVTLDGKVFEVRENESTYLPLGGVHRLANPGKIPLELIEVQTGSYLGEDDIVRLEDVYNRS</sequence>
<feature type="domain" description="Mannose-6-phosphate isomerase type II C-terminal" evidence="10">
    <location>
        <begin position="355"/>
        <end position="469"/>
    </location>
</feature>
<name>A0A6P1YQB0_9HYPH</name>
<accession>A0A6P1YQB0</accession>
<dbReference type="Gene3D" id="2.60.120.10">
    <property type="entry name" value="Jelly Rolls"/>
    <property type="match status" value="1"/>
</dbReference>
<dbReference type="RefSeq" id="WP_163076787.1">
    <property type="nucleotide sequence ID" value="NZ_CP048630.1"/>
</dbReference>
<dbReference type="InterPro" id="IPR051161">
    <property type="entry name" value="Mannose-6P_isomerase_type2"/>
</dbReference>
<dbReference type="SUPFAM" id="SSF51182">
    <property type="entry name" value="RmlC-like cupins"/>
    <property type="match status" value="1"/>
</dbReference>
<evidence type="ECO:0000259" key="9">
    <source>
        <dbReference type="Pfam" id="PF00483"/>
    </source>
</evidence>
<keyword evidence="3 12" id="KW-0808">Transferase</keyword>
<dbReference type="Pfam" id="PF22640">
    <property type="entry name" value="ManC_GMP_beta-helix"/>
    <property type="match status" value="1"/>
</dbReference>
<dbReference type="CDD" id="cd02213">
    <property type="entry name" value="cupin_PMI_typeII_C"/>
    <property type="match status" value="1"/>
</dbReference>
<keyword evidence="5" id="KW-0547">Nucleotide-binding</keyword>
<evidence type="ECO:0000256" key="6">
    <source>
        <dbReference type="ARBA" id="ARBA00023134"/>
    </source>
</evidence>
<dbReference type="PANTHER" id="PTHR46390:SF1">
    <property type="entry name" value="MANNOSE-1-PHOSPHATE GUANYLYLTRANSFERASE"/>
    <property type="match status" value="1"/>
</dbReference>
<dbReference type="GO" id="GO:0004475">
    <property type="term" value="F:mannose-1-phosphate guanylyltransferase (GTP) activity"/>
    <property type="evidence" value="ECO:0007669"/>
    <property type="project" value="UniProtKB-EC"/>
</dbReference>